<dbReference type="GO" id="GO:0003676">
    <property type="term" value="F:nucleic acid binding"/>
    <property type="evidence" value="ECO:0007669"/>
    <property type="project" value="InterPro"/>
</dbReference>
<protein>
    <submittedName>
        <fullName evidence="1">Uncharacterized protein</fullName>
    </submittedName>
</protein>
<reference evidence="1" key="1">
    <citation type="submission" date="2021-03" db="EMBL/GenBank/DDBJ databases">
        <title>Draft genome sequence of rust myrtle Austropuccinia psidii MF-1, a brazilian biotype.</title>
        <authorList>
            <person name="Quecine M.C."/>
            <person name="Pachon D.M.R."/>
            <person name="Bonatelli M.L."/>
            <person name="Correr F.H."/>
            <person name="Franceschini L.M."/>
            <person name="Leite T.F."/>
            <person name="Margarido G.R.A."/>
            <person name="Almeida C.A."/>
            <person name="Ferrarezi J.A."/>
            <person name="Labate C.A."/>
        </authorList>
    </citation>
    <scope>NUCLEOTIDE SEQUENCE</scope>
    <source>
        <strain evidence="1">MF-1</strain>
    </source>
</reference>
<keyword evidence="2" id="KW-1185">Reference proteome</keyword>
<evidence type="ECO:0000313" key="1">
    <source>
        <dbReference type="EMBL" id="MBW0561978.1"/>
    </source>
</evidence>
<sequence>MIQALEEMIKIFCAYGFTHDWCKLIPALKLAYMTSINDSTGKTPAMLEKRWNPKLPVDNLKKTLIDICPTSLIFKIFLDKVRHHANQSMTDAF</sequence>
<dbReference type="EMBL" id="AVOT02071805">
    <property type="protein sequence ID" value="MBW0561978.1"/>
    <property type="molecule type" value="Genomic_DNA"/>
</dbReference>
<dbReference type="OrthoDB" id="3233705at2759"/>
<comment type="caution">
    <text evidence="1">The sequence shown here is derived from an EMBL/GenBank/DDBJ whole genome shotgun (WGS) entry which is preliminary data.</text>
</comment>
<dbReference type="AlphaFoldDB" id="A0A9Q3PHD7"/>
<name>A0A9Q3PHD7_9BASI</name>
<accession>A0A9Q3PHD7</accession>
<organism evidence="1 2">
    <name type="scientific">Austropuccinia psidii MF-1</name>
    <dbReference type="NCBI Taxonomy" id="1389203"/>
    <lineage>
        <taxon>Eukaryota</taxon>
        <taxon>Fungi</taxon>
        <taxon>Dikarya</taxon>
        <taxon>Basidiomycota</taxon>
        <taxon>Pucciniomycotina</taxon>
        <taxon>Pucciniomycetes</taxon>
        <taxon>Pucciniales</taxon>
        <taxon>Sphaerophragmiaceae</taxon>
        <taxon>Austropuccinia</taxon>
    </lineage>
</organism>
<dbReference type="InterPro" id="IPR036397">
    <property type="entry name" value="RNaseH_sf"/>
</dbReference>
<gene>
    <name evidence="1" type="ORF">O181_101693</name>
</gene>
<dbReference type="Gene3D" id="3.30.420.10">
    <property type="entry name" value="Ribonuclease H-like superfamily/Ribonuclease H"/>
    <property type="match status" value="1"/>
</dbReference>
<proteinExistence type="predicted"/>
<evidence type="ECO:0000313" key="2">
    <source>
        <dbReference type="Proteomes" id="UP000765509"/>
    </source>
</evidence>
<dbReference type="Proteomes" id="UP000765509">
    <property type="component" value="Unassembled WGS sequence"/>
</dbReference>